<evidence type="ECO:0000313" key="3">
    <source>
        <dbReference type="Proteomes" id="UP001500298"/>
    </source>
</evidence>
<gene>
    <name evidence="2" type="ORF">GCM10023331_05770</name>
</gene>
<keyword evidence="1" id="KW-0732">Signal</keyword>
<protein>
    <submittedName>
        <fullName evidence="2">Uncharacterized protein</fullName>
    </submittedName>
</protein>
<comment type="caution">
    <text evidence="2">The sequence shown here is derived from an EMBL/GenBank/DDBJ whole genome shotgun (WGS) entry which is preliminary data.</text>
</comment>
<accession>A0ABP9D0B4</accession>
<sequence length="136" mass="14893">MKKVLQLGLLLLLFGCESVLTDVNPISTSGFQSTDSYIITYKVSGAPSENIQVSKLSYTYGDGSVRVIEKPTLPWSRELSAKSNTDVIIKVEGIFLSNSKIFTEIKADNGVNTLEAAEEFDRTTNAFTFADTLSLQ</sequence>
<dbReference type="Proteomes" id="UP001500298">
    <property type="component" value="Unassembled WGS sequence"/>
</dbReference>
<feature type="chain" id="PRO_5047245256" evidence="1">
    <location>
        <begin position="22"/>
        <end position="136"/>
    </location>
</feature>
<evidence type="ECO:0000256" key="1">
    <source>
        <dbReference type="SAM" id="SignalP"/>
    </source>
</evidence>
<dbReference type="RefSeq" id="WP_345369048.1">
    <property type="nucleotide sequence ID" value="NZ_BAABJX010000011.1"/>
</dbReference>
<reference evidence="3" key="1">
    <citation type="journal article" date="2019" name="Int. J. Syst. Evol. Microbiol.">
        <title>The Global Catalogue of Microorganisms (GCM) 10K type strain sequencing project: providing services to taxonomists for standard genome sequencing and annotation.</title>
        <authorList>
            <consortium name="The Broad Institute Genomics Platform"/>
            <consortium name="The Broad Institute Genome Sequencing Center for Infectious Disease"/>
            <person name="Wu L."/>
            <person name="Ma J."/>
        </authorList>
    </citation>
    <scope>NUCLEOTIDE SEQUENCE [LARGE SCALE GENOMIC DNA]</scope>
    <source>
        <strain evidence="3">JCM 18326</strain>
    </source>
</reference>
<dbReference type="EMBL" id="BAABJX010000011">
    <property type="protein sequence ID" value="GAA4824100.1"/>
    <property type="molecule type" value="Genomic_DNA"/>
</dbReference>
<dbReference type="PROSITE" id="PS51257">
    <property type="entry name" value="PROKAR_LIPOPROTEIN"/>
    <property type="match status" value="1"/>
</dbReference>
<evidence type="ECO:0000313" key="2">
    <source>
        <dbReference type="EMBL" id="GAA4824100.1"/>
    </source>
</evidence>
<feature type="signal peptide" evidence="1">
    <location>
        <begin position="1"/>
        <end position="21"/>
    </location>
</feature>
<proteinExistence type="predicted"/>
<organism evidence="2 3">
    <name type="scientific">Algivirga pacifica</name>
    <dbReference type="NCBI Taxonomy" id="1162670"/>
    <lineage>
        <taxon>Bacteria</taxon>
        <taxon>Pseudomonadati</taxon>
        <taxon>Bacteroidota</taxon>
        <taxon>Cytophagia</taxon>
        <taxon>Cytophagales</taxon>
        <taxon>Flammeovirgaceae</taxon>
        <taxon>Algivirga</taxon>
    </lineage>
</organism>
<keyword evidence="3" id="KW-1185">Reference proteome</keyword>
<name>A0ABP9D0B4_9BACT</name>